<sequence>MSNRNSSRTRNSKPSLARQVIPAIVLTSAGVGFVSLLDGPQNSGEALDTLGAANTQSDSVNQTTIVNAPVDSSAPVAGAATQVQTTLTPVPTVVATTPTVAGAVVTVAPVTALPTTALPTTAPPTTAPAPVDNSCTGDAVNSPSVNFRWGVMQLQATFTKSNVLCDVTVLQYPNDRRTSVEINQYSLPIYNQEAIATHSAKIRAVSGATYSWQAYSTALQAVLDSRP</sequence>
<evidence type="ECO:0000259" key="2">
    <source>
        <dbReference type="Pfam" id="PF04205"/>
    </source>
</evidence>
<dbReference type="Pfam" id="PF04205">
    <property type="entry name" value="FMN_bind"/>
    <property type="match status" value="1"/>
</dbReference>
<dbReference type="GO" id="GO:0010181">
    <property type="term" value="F:FMN binding"/>
    <property type="evidence" value="ECO:0007669"/>
    <property type="project" value="InterPro"/>
</dbReference>
<organism evidence="3">
    <name type="scientific">freshwater metagenome</name>
    <dbReference type="NCBI Taxonomy" id="449393"/>
    <lineage>
        <taxon>unclassified sequences</taxon>
        <taxon>metagenomes</taxon>
        <taxon>ecological metagenomes</taxon>
    </lineage>
</organism>
<dbReference type="EMBL" id="CAEZWU010000224">
    <property type="protein sequence ID" value="CAB4678500.1"/>
    <property type="molecule type" value="Genomic_DNA"/>
</dbReference>
<gene>
    <name evidence="3" type="ORF">UFOPK1353_00172</name>
    <name evidence="4" type="ORF">UFOPK1826_00434</name>
    <name evidence="5" type="ORF">UFOPK2292_01259</name>
</gene>
<proteinExistence type="predicted"/>
<evidence type="ECO:0000313" key="3">
    <source>
        <dbReference type="EMBL" id="CAB4530341.1"/>
    </source>
</evidence>
<evidence type="ECO:0000313" key="5">
    <source>
        <dbReference type="EMBL" id="CAB4678500.1"/>
    </source>
</evidence>
<dbReference type="AlphaFoldDB" id="A0A6J6AUL6"/>
<dbReference type="InterPro" id="IPR007329">
    <property type="entry name" value="FMN-bd"/>
</dbReference>
<keyword evidence="1" id="KW-0472">Membrane</keyword>
<name>A0A6J6AUL6_9ZZZZ</name>
<keyword evidence="1" id="KW-1133">Transmembrane helix</keyword>
<accession>A0A6J6AUL6</accession>
<evidence type="ECO:0000313" key="4">
    <source>
        <dbReference type="EMBL" id="CAB4597527.1"/>
    </source>
</evidence>
<dbReference type="EMBL" id="CAEZSE010000015">
    <property type="protein sequence ID" value="CAB4530341.1"/>
    <property type="molecule type" value="Genomic_DNA"/>
</dbReference>
<feature type="domain" description="FMN-binding" evidence="2">
    <location>
        <begin position="149"/>
        <end position="223"/>
    </location>
</feature>
<dbReference type="GO" id="GO:0016020">
    <property type="term" value="C:membrane"/>
    <property type="evidence" value="ECO:0007669"/>
    <property type="project" value="InterPro"/>
</dbReference>
<feature type="transmembrane region" description="Helical" evidence="1">
    <location>
        <begin position="20"/>
        <end position="37"/>
    </location>
</feature>
<reference evidence="3" key="1">
    <citation type="submission" date="2020-05" db="EMBL/GenBank/DDBJ databases">
        <authorList>
            <person name="Chiriac C."/>
            <person name="Salcher M."/>
            <person name="Ghai R."/>
            <person name="Kavagutti S V."/>
        </authorList>
    </citation>
    <scope>NUCLEOTIDE SEQUENCE</scope>
</reference>
<keyword evidence="1" id="KW-0812">Transmembrane</keyword>
<protein>
    <submittedName>
        <fullName evidence="3">Unannotated protein</fullName>
    </submittedName>
</protein>
<dbReference type="EMBL" id="CAEZUN010000037">
    <property type="protein sequence ID" value="CAB4597527.1"/>
    <property type="molecule type" value="Genomic_DNA"/>
</dbReference>
<evidence type="ECO:0000256" key="1">
    <source>
        <dbReference type="SAM" id="Phobius"/>
    </source>
</evidence>